<feature type="transmembrane region" description="Helical" evidence="6">
    <location>
        <begin position="231"/>
        <end position="251"/>
    </location>
</feature>
<feature type="transmembrane region" description="Helical" evidence="6">
    <location>
        <begin position="287"/>
        <end position="308"/>
    </location>
</feature>
<name>A0ABR7J607_9FLAO</name>
<feature type="transmembrane region" description="Helical" evidence="6">
    <location>
        <begin position="20"/>
        <end position="41"/>
    </location>
</feature>
<dbReference type="InterPro" id="IPR000537">
    <property type="entry name" value="UbiA_prenyltransferase"/>
</dbReference>
<reference evidence="7 8" key="1">
    <citation type="submission" date="2020-08" db="EMBL/GenBank/DDBJ databases">
        <title>Description of novel Flavobacterium F-380 isolate.</title>
        <authorList>
            <person name="Saticioglu I.B."/>
            <person name="Duman M."/>
            <person name="Altun S."/>
        </authorList>
    </citation>
    <scope>NUCLEOTIDE SEQUENCE [LARGE SCALE GENOMIC DNA]</scope>
    <source>
        <strain evidence="7 8">F-380</strain>
    </source>
</reference>
<sequence length="318" mass="36600">MFSRKQKLLLMKIISLFSVARGYNIPVIILAQYLSAIFILSPEKGTLANLLDLNLFLLVLASSITIASGYIINNFYDSQKDLINRPNKSMLDRLVSQKTKLSVYFTLNFIVAFIALIVSWRALFFFSSYIFLIWFYSHKIKKYPLIGNLTAAVLAVIPFFAILLHYYFNLSFEEIESYKSNLAVIFAHASFLFLLLLIREMIKDLENIKGDLANNYKTIPIIYGETTSKKAISLLTFLTIIPVYILVDIYDVGAMEIYFYACLIILLFFLLYLWKSERKGQYLLLHNVLKFLIVAGVFCIVLINPTVLLNSKKLLHLL</sequence>
<keyword evidence="5 6" id="KW-0472">Membrane</keyword>
<proteinExistence type="predicted"/>
<feature type="transmembrane region" description="Helical" evidence="6">
    <location>
        <begin position="148"/>
        <end position="168"/>
    </location>
</feature>
<comment type="caution">
    <text evidence="7">The sequence shown here is derived from an EMBL/GenBank/DDBJ whole genome shotgun (WGS) entry which is preliminary data.</text>
</comment>
<dbReference type="Pfam" id="PF01040">
    <property type="entry name" value="UbiA"/>
    <property type="match status" value="1"/>
</dbReference>
<protein>
    <submittedName>
        <fullName evidence="7">Geranylgeranylglycerol-phosphate geranylgeranyltransferase</fullName>
    </submittedName>
</protein>
<dbReference type="Proteomes" id="UP000629963">
    <property type="component" value="Unassembled WGS sequence"/>
</dbReference>
<evidence type="ECO:0000256" key="1">
    <source>
        <dbReference type="ARBA" id="ARBA00004141"/>
    </source>
</evidence>
<dbReference type="PANTHER" id="PTHR42723:SF1">
    <property type="entry name" value="CHLOROPHYLL SYNTHASE, CHLOROPLASTIC"/>
    <property type="match status" value="1"/>
</dbReference>
<comment type="subcellular location">
    <subcellularLocation>
        <location evidence="1">Membrane</location>
        <topology evidence="1">Multi-pass membrane protein</topology>
    </subcellularLocation>
</comment>
<dbReference type="InterPro" id="IPR044878">
    <property type="entry name" value="UbiA_sf"/>
</dbReference>
<keyword evidence="2" id="KW-1003">Cell membrane</keyword>
<dbReference type="PANTHER" id="PTHR42723">
    <property type="entry name" value="CHLOROPHYLL SYNTHASE"/>
    <property type="match status" value="1"/>
</dbReference>
<dbReference type="Gene3D" id="1.20.120.1780">
    <property type="entry name" value="UbiA prenyltransferase"/>
    <property type="match status" value="1"/>
</dbReference>
<evidence type="ECO:0000256" key="4">
    <source>
        <dbReference type="ARBA" id="ARBA00022989"/>
    </source>
</evidence>
<evidence type="ECO:0000313" key="7">
    <source>
        <dbReference type="EMBL" id="MBC5840876.1"/>
    </source>
</evidence>
<evidence type="ECO:0000256" key="6">
    <source>
        <dbReference type="SAM" id="Phobius"/>
    </source>
</evidence>
<feature type="transmembrane region" description="Helical" evidence="6">
    <location>
        <begin position="257"/>
        <end position="275"/>
    </location>
</feature>
<evidence type="ECO:0000256" key="3">
    <source>
        <dbReference type="ARBA" id="ARBA00022692"/>
    </source>
</evidence>
<organism evidence="7 8">
    <name type="scientific">Flavobacterium kayseriense</name>
    <dbReference type="NCBI Taxonomy" id="2764714"/>
    <lineage>
        <taxon>Bacteria</taxon>
        <taxon>Pseudomonadati</taxon>
        <taxon>Bacteroidota</taxon>
        <taxon>Flavobacteriia</taxon>
        <taxon>Flavobacteriales</taxon>
        <taxon>Flavobacteriaceae</taxon>
        <taxon>Flavobacterium</taxon>
    </lineage>
</organism>
<dbReference type="EMBL" id="JACRUJ010000001">
    <property type="protein sequence ID" value="MBC5840876.1"/>
    <property type="molecule type" value="Genomic_DNA"/>
</dbReference>
<dbReference type="InterPro" id="IPR050475">
    <property type="entry name" value="Prenyltransferase_related"/>
</dbReference>
<keyword evidence="3 6" id="KW-0812">Transmembrane</keyword>
<accession>A0ABR7J607</accession>
<evidence type="ECO:0000256" key="2">
    <source>
        <dbReference type="ARBA" id="ARBA00022475"/>
    </source>
</evidence>
<dbReference type="CDD" id="cd13961">
    <property type="entry name" value="PT_UbiA_DGGGPS"/>
    <property type="match status" value="1"/>
</dbReference>
<gene>
    <name evidence="7" type="ORF">H8R23_05620</name>
</gene>
<evidence type="ECO:0000313" key="8">
    <source>
        <dbReference type="Proteomes" id="UP000629963"/>
    </source>
</evidence>
<feature type="transmembrane region" description="Helical" evidence="6">
    <location>
        <begin position="180"/>
        <end position="198"/>
    </location>
</feature>
<evidence type="ECO:0000256" key="5">
    <source>
        <dbReference type="ARBA" id="ARBA00023136"/>
    </source>
</evidence>
<keyword evidence="8" id="KW-1185">Reference proteome</keyword>
<feature type="transmembrane region" description="Helical" evidence="6">
    <location>
        <begin position="53"/>
        <end position="72"/>
    </location>
</feature>
<feature type="transmembrane region" description="Helical" evidence="6">
    <location>
        <begin position="103"/>
        <end position="136"/>
    </location>
</feature>
<dbReference type="RefSeq" id="WP_187009426.1">
    <property type="nucleotide sequence ID" value="NZ_JACRUI010000001.1"/>
</dbReference>
<dbReference type="Gene3D" id="1.10.357.140">
    <property type="entry name" value="UbiA prenyltransferase"/>
    <property type="match status" value="1"/>
</dbReference>
<keyword evidence="4 6" id="KW-1133">Transmembrane helix</keyword>